<evidence type="ECO:0000313" key="6">
    <source>
        <dbReference type="EMBL" id="MBB4146043.1"/>
    </source>
</evidence>
<name>A0A7W6LKI3_9HYPH</name>
<accession>A0A7W6LKI3</accession>
<keyword evidence="3" id="KW-0408">Iron</keyword>
<protein>
    <recommendedName>
        <fullName evidence="5">Rieske domain-containing protein</fullName>
    </recommendedName>
</protein>
<dbReference type="RefSeq" id="WP_183898092.1">
    <property type="nucleotide sequence ID" value="NZ_JACIEC010000016.1"/>
</dbReference>
<proteinExistence type="predicted"/>
<dbReference type="PROSITE" id="PS51296">
    <property type="entry name" value="RIESKE"/>
    <property type="match status" value="1"/>
</dbReference>
<dbReference type="Gene3D" id="2.102.10.10">
    <property type="entry name" value="Rieske [2Fe-2S] iron-sulphur domain"/>
    <property type="match status" value="1"/>
</dbReference>
<evidence type="ECO:0000256" key="3">
    <source>
        <dbReference type="ARBA" id="ARBA00023004"/>
    </source>
</evidence>
<keyword evidence="1" id="KW-0001">2Fe-2S</keyword>
<dbReference type="InterPro" id="IPR017941">
    <property type="entry name" value="Rieske_2Fe-2S"/>
</dbReference>
<organism evidence="6 7">
    <name type="scientific">Rhizobium rhizoryzae</name>
    <dbReference type="NCBI Taxonomy" id="451876"/>
    <lineage>
        <taxon>Bacteria</taxon>
        <taxon>Pseudomonadati</taxon>
        <taxon>Pseudomonadota</taxon>
        <taxon>Alphaproteobacteria</taxon>
        <taxon>Hyphomicrobiales</taxon>
        <taxon>Rhizobiaceae</taxon>
        <taxon>Rhizobium/Agrobacterium group</taxon>
        <taxon>Rhizobium</taxon>
    </lineage>
</organism>
<keyword evidence="2" id="KW-0479">Metal-binding</keyword>
<gene>
    <name evidence="6" type="ORF">GGQ72_004612</name>
</gene>
<evidence type="ECO:0000313" key="7">
    <source>
        <dbReference type="Proteomes" id="UP000519897"/>
    </source>
</evidence>
<dbReference type="InterPro" id="IPR036922">
    <property type="entry name" value="Rieske_2Fe-2S_sf"/>
</dbReference>
<keyword evidence="4" id="KW-0411">Iron-sulfur</keyword>
<dbReference type="Proteomes" id="UP000519897">
    <property type="component" value="Unassembled WGS sequence"/>
</dbReference>
<dbReference type="GO" id="GO:0051537">
    <property type="term" value="F:2 iron, 2 sulfur cluster binding"/>
    <property type="evidence" value="ECO:0007669"/>
    <property type="project" value="UniProtKB-KW"/>
</dbReference>
<keyword evidence="7" id="KW-1185">Reference proteome</keyword>
<reference evidence="6 7" key="1">
    <citation type="submission" date="2020-08" db="EMBL/GenBank/DDBJ databases">
        <title>Genomic Encyclopedia of Type Strains, Phase IV (KMG-IV): sequencing the most valuable type-strain genomes for metagenomic binning, comparative biology and taxonomic classification.</title>
        <authorList>
            <person name="Goeker M."/>
        </authorList>
    </citation>
    <scope>NUCLEOTIDE SEQUENCE [LARGE SCALE GENOMIC DNA]</scope>
    <source>
        <strain evidence="6 7">DSM 29514</strain>
    </source>
</reference>
<feature type="domain" description="Rieske" evidence="5">
    <location>
        <begin position="144"/>
        <end position="186"/>
    </location>
</feature>
<evidence type="ECO:0000256" key="1">
    <source>
        <dbReference type="ARBA" id="ARBA00022714"/>
    </source>
</evidence>
<dbReference type="SUPFAM" id="SSF50022">
    <property type="entry name" value="ISP domain"/>
    <property type="match status" value="1"/>
</dbReference>
<dbReference type="AlphaFoldDB" id="A0A7W6LKI3"/>
<sequence length="186" mass="21318">MLARLDELTGPVEVGKFYLVPTVRAKWMPYGVRDWPIIGPQHNDKHCLDFEHTHYHLDARFMPSWHGHHCEWYWSHVAVSPMQAKRGLNAGGFPPVVWKRRECKRLENPQTDALFKRAAESKTFQCLHADYVGRQAKHDGRGWVCPHRSVPLADHAPVDGVIRCPLHFMRIDASTGKVLASEVPSQ</sequence>
<dbReference type="Pfam" id="PF00355">
    <property type="entry name" value="Rieske"/>
    <property type="match status" value="1"/>
</dbReference>
<comment type="caution">
    <text evidence="6">The sequence shown here is derived from an EMBL/GenBank/DDBJ whole genome shotgun (WGS) entry which is preliminary data.</text>
</comment>
<dbReference type="GO" id="GO:0046872">
    <property type="term" value="F:metal ion binding"/>
    <property type="evidence" value="ECO:0007669"/>
    <property type="project" value="UniProtKB-KW"/>
</dbReference>
<evidence type="ECO:0000259" key="5">
    <source>
        <dbReference type="PROSITE" id="PS51296"/>
    </source>
</evidence>
<dbReference type="EMBL" id="JACIEC010000016">
    <property type="protein sequence ID" value="MBB4146043.1"/>
    <property type="molecule type" value="Genomic_DNA"/>
</dbReference>
<evidence type="ECO:0000256" key="4">
    <source>
        <dbReference type="ARBA" id="ARBA00023014"/>
    </source>
</evidence>
<evidence type="ECO:0000256" key="2">
    <source>
        <dbReference type="ARBA" id="ARBA00022723"/>
    </source>
</evidence>